<comment type="catalytic activity">
    <reaction evidence="14">
        <text>[molybdopterin-synthase sulfur-carrier protein]-C-terminal Gly-Gly + ATP + H(+) = [molybdopterin-synthase sulfur-carrier protein]-C-terminal Gly-Gly-AMP + diphosphate</text>
        <dbReference type="Rhea" id="RHEA:43616"/>
        <dbReference type="Rhea" id="RHEA-COMP:12159"/>
        <dbReference type="Rhea" id="RHEA-COMP:12202"/>
        <dbReference type="ChEBI" id="CHEBI:15378"/>
        <dbReference type="ChEBI" id="CHEBI:30616"/>
        <dbReference type="ChEBI" id="CHEBI:33019"/>
        <dbReference type="ChEBI" id="CHEBI:90618"/>
        <dbReference type="ChEBI" id="CHEBI:90778"/>
        <dbReference type="EC" id="2.7.7.80"/>
    </reaction>
</comment>
<evidence type="ECO:0000259" key="17">
    <source>
        <dbReference type="PROSITE" id="PS50206"/>
    </source>
</evidence>
<dbReference type="PROSITE" id="PS50206">
    <property type="entry name" value="RHODANESE_3"/>
    <property type="match status" value="1"/>
</dbReference>
<evidence type="ECO:0000313" key="18">
    <source>
        <dbReference type="EMBL" id="MDI1493507.1"/>
    </source>
</evidence>
<keyword evidence="7 14" id="KW-0547">Nucleotide-binding</keyword>
<dbReference type="GO" id="GO:0046872">
    <property type="term" value="F:metal ion binding"/>
    <property type="evidence" value="ECO:0007669"/>
    <property type="project" value="UniProtKB-KW"/>
</dbReference>
<evidence type="ECO:0000256" key="14">
    <source>
        <dbReference type="HAMAP-Rule" id="MF_03049"/>
    </source>
</evidence>
<feature type="binding site" evidence="14">
    <location>
        <position position="337"/>
    </location>
    <ligand>
        <name>Zn(2+)</name>
        <dbReference type="ChEBI" id="CHEBI:29105"/>
    </ligand>
</feature>
<protein>
    <recommendedName>
        <fullName evidence="14">Adenylyltransferase and sulfurtransferase uba4</fullName>
    </recommendedName>
    <alternativeName>
        <fullName evidence="14">Common component for nitrate reductase and xanthine dehydrogenase protein F</fullName>
    </alternativeName>
    <alternativeName>
        <fullName evidence="14">Ubiquitin-like protein activator 4</fullName>
    </alternativeName>
    <domain>
        <recommendedName>
            <fullName evidence="14">Molybdopterin-synthase adenylyltransferase</fullName>
            <ecNumber evidence="14">2.7.7.80</ecNumber>
        </recommendedName>
        <alternativeName>
            <fullName evidence="14">Adenylyltransferase uba4</fullName>
        </alternativeName>
        <alternativeName>
            <fullName evidence="14">Sulfur carrier protein MOCS2A adenylyltransferase</fullName>
        </alternativeName>
    </domain>
    <domain>
        <recommendedName>
            <fullName evidence="14">Molybdopterin-synthase sulfurtransferase</fullName>
            <ecNumber evidence="14">2.8.1.11</ecNumber>
        </recommendedName>
        <alternativeName>
            <fullName evidence="14">Sulfurtransferase uba4</fullName>
        </alternativeName>
        <alternativeName>
            <fullName evidence="14">Sulfur carrier protein MOCS2A sulfurtransferase</fullName>
        </alternativeName>
    </domain>
</protein>
<dbReference type="Gene3D" id="3.40.50.720">
    <property type="entry name" value="NAD(P)-binding Rossmann-like Domain"/>
    <property type="match status" value="1"/>
</dbReference>
<keyword evidence="6 14" id="KW-0479">Metal-binding</keyword>
<feature type="binding site" evidence="14">
    <location>
        <position position="253"/>
    </location>
    <ligand>
        <name>Zn(2+)</name>
        <dbReference type="ChEBI" id="CHEBI:29105"/>
    </ligand>
</feature>
<dbReference type="EC" id="2.7.7.80" evidence="14"/>
<feature type="transmembrane region" description="Helical" evidence="16">
    <location>
        <begin position="101"/>
        <end position="128"/>
    </location>
</feature>
<evidence type="ECO:0000256" key="11">
    <source>
        <dbReference type="ARBA" id="ARBA00023150"/>
    </source>
</evidence>
<evidence type="ECO:0000256" key="15">
    <source>
        <dbReference type="SAM" id="MobiDB-lite"/>
    </source>
</evidence>
<keyword evidence="3 14" id="KW-0808">Transferase</keyword>
<feature type="binding site" evidence="14">
    <location>
        <position position="153"/>
    </location>
    <ligand>
        <name>ATP</name>
        <dbReference type="ChEBI" id="CHEBI:30616"/>
    </ligand>
</feature>
<evidence type="ECO:0000256" key="12">
    <source>
        <dbReference type="ARBA" id="ARBA00023268"/>
    </source>
</evidence>
<feature type="binding site" evidence="14">
    <location>
        <position position="108"/>
    </location>
    <ligand>
        <name>ATP</name>
        <dbReference type="ChEBI" id="CHEBI:30616"/>
    </ligand>
</feature>
<dbReference type="Proteomes" id="UP001161017">
    <property type="component" value="Unassembled WGS sequence"/>
</dbReference>
<comment type="catalytic activity">
    <reaction evidence="14">
        <text>[molybdopterin-synthase sulfur-carrier protein]-C-terminal Gly-Gly-AMP + S-sulfanyl-L-cysteinyl-[cysteine desulfurase] + AH2 = [molybdopterin-synthase sulfur-carrier protein]-C-terminal-Gly-aminoethanethioate + L-cysteinyl-[cysteine desulfurase] + A + AMP + 2 H(+)</text>
        <dbReference type="Rhea" id="RHEA:48612"/>
        <dbReference type="Rhea" id="RHEA-COMP:12157"/>
        <dbReference type="Rhea" id="RHEA-COMP:12158"/>
        <dbReference type="Rhea" id="RHEA-COMP:12159"/>
        <dbReference type="Rhea" id="RHEA-COMP:19907"/>
        <dbReference type="ChEBI" id="CHEBI:13193"/>
        <dbReference type="ChEBI" id="CHEBI:15378"/>
        <dbReference type="ChEBI" id="CHEBI:17499"/>
        <dbReference type="ChEBI" id="CHEBI:29950"/>
        <dbReference type="ChEBI" id="CHEBI:61963"/>
        <dbReference type="ChEBI" id="CHEBI:90618"/>
        <dbReference type="ChEBI" id="CHEBI:232372"/>
        <dbReference type="ChEBI" id="CHEBI:456215"/>
        <dbReference type="EC" id="2.8.1.11"/>
    </reaction>
</comment>
<keyword evidence="16" id="KW-0472">Membrane</keyword>
<feature type="active site" description="Cysteine persulfide intermediate; for sulfurtransferase activity" evidence="14">
    <location>
        <position position="440"/>
    </location>
</feature>
<dbReference type="GO" id="GO:0061605">
    <property type="term" value="F:molybdopterin-synthase adenylyltransferase activity"/>
    <property type="evidence" value="ECO:0007669"/>
    <property type="project" value="UniProtKB-EC"/>
</dbReference>
<keyword evidence="4 14" id="KW-0819">tRNA processing</keyword>
<keyword evidence="16" id="KW-1133">Transmembrane helix</keyword>
<evidence type="ECO:0000256" key="1">
    <source>
        <dbReference type="ARBA" id="ARBA00004514"/>
    </source>
</evidence>
<feature type="region of interest" description="Disordered" evidence="15">
    <location>
        <begin position="32"/>
        <end position="66"/>
    </location>
</feature>
<dbReference type="EMBL" id="JAPUFD010000027">
    <property type="protein sequence ID" value="MDI1493507.1"/>
    <property type="molecule type" value="Genomic_DNA"/>
</dbReference>
<keyword evidence="19" id="KW-1185">Reference proteome</keyword>
<dbReference type="InterPro" id="IPR045886">
    <property type="entry name" value="ThiF/MoeB/HesA"/>
</dbReference>
<accession>A0AA43QWD1</accession>
<feature type="binding site" evidence="14">
    <location>
        <position position="256"/>
    </location>
    <ligand>
        <name>Zn(2+)</name>
        <dbReference type="ChEBI" id="CHEBI:29105"/>
    </ligand>
</feature>
<keyword evidence="9 14" id="KW-0862">Zinc</keyword>
<feature type="domain" description="Rhodanese" evidence="17">
    <location>
        <begin position="383"/>
        <end position="491"/>
    </location>
</feature>
<evidence type="ECO:0000256" key="16">
    <source>
        <dbReference type="SAM" id="Phobius"/>
    </source>
</evidence>
<dbReference type="HAMAP" id="MF_03049">
    <property type="entry name" value="MOCS3_Uba4"/>
    <property type="match status" value="1"/>
</dbReference>
<dbReference type="GO" id="GO:0005524">
    <property type="term" value="F:ATP binding"/>
    <property type="evidence" value="ECO:0007669"/>
    <property type="project" value="UniProtKB-KW"/>
</dbReference>
<comment type="caution">
    <text evidence="18">The sequence shown here is derived from an EMBL/GenBank/DDBJ whole genome shotgun (WGS) entry which is preliminary data.</text>
</comment>
<feature type="active site" description="Glycyl thioester intermediate; for adenylyltransferase activity" evidence="14">
    <location>
        <position position="270"/>
    </location>
</feature>
<feature type="binding site" evidence="14">
    <location>
        <position position="129"/>
    </location>
    <ligand>
        <name>ATP</name>
        <dbReference type="ChEBI" id="CHEBI:30616"/>
    </ligand>
</feature>
<comment type="pathway">
    <text evidence="14">Cofactor biosynthesis; molybdopterin biosynthesis.</text>
</comment>
<evidence type="ECO:0000256" key="2">
    <source>
        <dbReference type="ARBA" id="ARBA00022490"/>
    </source>
</evidence>
<keyword evidence="10 14" id="KW-0067">ATP-binding</keyword>
<comment type="similarity">
    <text evidence="14">In the N-terminal section; belongs to the HesA/MoeB/ThiF family. UBA4 subfamily.</text>
</comment>
<dbReference type="InterPro" id="IPR036873">
    <property type="entry name" value="Rhodanese-like_dom_sf"/>
</dbReference>
<evidence type="ECO:0000256" key="10">
    <source>
        <dbReference type="ARBA" id="ARBA00022840"/>
    </source>
</evidence>
<dbReference type="InterPro" id="IPR000594">
    <property type="entry name" value="ThiF_NAD_FAD-bd"/>
</dbReference>
<keyword evidence="16" id="KW-0812">Transmembrane</keyword>
<evidence type="ECO:0000256" key="6">
    <source>
        <dbReference type="ARBA" id="ARBA00022723"/>
    </source>
</evidence>
<dbReference type="GO" id="GO:0002143">
    <property type="term" value="P:tRNA wobble position uridine thiolation"/>
    <property type="evidence" value="ECO:0007669"/>
    <property type="project" value="InterPro"/>
</dbReference>
<proteinExistence type="inferred from homology"/>
<organism evidence="18 19">
    <name type="scientific">Ramalina farinacea</name>
    <dbReference type="NCBI Taxonomy" id="258253"/>
    <lineage>
        <taxon>Eukaryota</taxon>
        <taxon>Fungi</taxon>
        <taxon>Dikarya</taxon>
        <taxon>Ascomycota</taxon>
        <taxon>Pezizomycotina</taxon>
        <taxon>Lecanoromycetes</taxon>
        <taxon>OSLEUM clade</taxon>
        <taxon>Lecanoromycetidae</taxon>
        <taxon>Lecanorales</taxon>
        <taxon>Lecanorineae</taxon>
        <taxon>Ramalinaceae</taxon>
        <taxon>Ramalina</taxon>
    </lineage>
</organism>
<feature type="compositionally biased region" description="Polar residues" evidence="15">
    <location>
        <begin position="32"/>
        <end position="44"/>
    </location>
</feature>
<dbReference type="GO" id="GO:0061604">
    <property type="term" value="F:molybdopterin-synthase sulfurtransferase activity"/>
    <property type="evidence" value="ECO:0007669"/>
    <property type="project" value="UniProtKB-EC"/>
</dbReference>
<dbReference type="Gene3D" id="3.40.250.10">
    <property type="entry name" value="Rhodanese-like domain"/>
    <property type="match status" value="1"/>
</dbReference>
<dbReference type="SMART" id="SM00450">
    <property type="entry name" value="RHOD"/>
    <property type="match status" value="1"/>
</dbReference>
<feature type="binding site" evidence="14">
    <location>
        <begin position="136"/>
        <end position="140"/>
    </location>
    <ligand>
        <name>ATP</name>
        <dbReference type="ChEBI" id="CHEBI:30616"/>
    </ligand>
</feature>
<evidence type="ECO:0000256" key="7">
    <source>
        <dbReference type="ARBA" id="ARBA00022741"/>
    </source>
</evidence>
<evidence type="ECO:0000256" key="9">
    <source>
        <dbReference type="ARBA" id="ARBA00022833"/>
    </source>
</evidence>
<dbReference type="GO" id="GO:0005829">
    <property type="term" value="C:cytosol"/>
    <property type="evidence" value="ECO:0007669"/>
    <property type="project" value="UniProtKB-SubCell"/>
</dbReference>
<evidence type="ECO:0000256" key="13">
    <source>
        <dbReference type="ARBA" id="ARBA00043893"/>
    </source>
</evidence>
<keyword evidence="12 14" id="KW-0511">Multifunctional enzyme</keyword>
<comment type="function">
    <text evidence="13">Plays a central role in 2-thiolation of mcm(5)S(2)U at tRNA wobble positions of cytosolic tRNA(Lys), tRNA(Glu) and tRNA(Gln). Also essential during biosynthesis of the molybdenum cofactor. Acts by mediating the C-terminal thiocarboxylation of sulfur carriers urm1 and mocs2a. Its N-terminus first activates urm1 and mocs2a as acyl-adenylates (-COAMP), then the persulfide sulfur on the catalytic cysteine is transferred to urm1 and mocs2a to form thiocarboxylation (-COSH) of their C-terminus. The reaction probably involves hydrogen sulfide that is generated from the persulfide intermediate and that acts as a nucleophile towards urm1 and mocs2a. Subsequently, a transient disulfide bond is formed. Does not use thiosulfate as sulfur donor; nfs1 probably acting as a sulfur donor for thiocarboxylation reactions.</text>
</comment>
<name>A0AA43QWD1_9LECA</name>
<dbReference type="PANTHER" id="PTHR10953">
    <property type="entry name" value="UBIQUITIN-ACTIVATING ENZYME E1"/>
    <property type="match status" value="1"/>
</dbReference>
<feature type="binding site" evidence="14">
    <location>
        <begin position="197"/>
        <end position="198"/>
    </location>
    <ligand>
        <name>ATP</name>
        <dbReference type="ChEBI" id="CHEBI:30616"/>
    </ligand>
</feature>
<comment type="subcellular location">
    <subcellularLocation>
        <location evidence="1">Cytoplasm</location>
        <location evidence="1">Cytosol</location>
    </subcellularLocation>
</comment>
<dbReference type="PANTHER" id="PTHR10953:SF102">
    <property type="entry name" value="ADENYLYLTRANSFERASE AND SULFURTRANSFERASE MOCS3"/>
    <property type="match status" value="1"/>
</dbReference>
<comment type="cofactor">
    <cofactor evidence="14">
        <name>Zn(2+)</name>
        <dbReference type="ChEBI" id="CHEBI:29105"/>
    </cofactor>
    <text evidence="14">Binds 1 zinc ion per subunit.</text>
</comment>
<dbReference type="Pfam" id="PF00899">
    <property type="entry name" value="ThiF"/>
    <property type="match status" value="1"/>
</dbReference>
<dbReference type="EC" id="2.8.1.11" evidence="14"/>
<feature type="binding site" evidence="14">
    <location>
        <position position="334"/>
    </location>
    <ligand>
        <name>Zn(2+)</name>
        <dbReference type="ChEBI" id="CHEBI:29105"/>
    </ligand>
</feature>
<evidence type="ECO:0000256" key="4">
    <source>
        <dbReference type="ARBA" id="ARBA00022694"/>
    </source>
</evidence>
<dbReference type="GO" id="GO:0042292">
    <property type="term" value="F:URM1 activating enzyme activity"/>
    <property type="evidence" value="ECO:0007669"/>
    <property type="project" value="TreeGrafter"/>
</dbReference>
<evidence type="ECO:0000256" key="8">
    <source>
        <dbReference type="ARBA" id="ARBA00022786"/>
    </source>
</evidence>
<dbReference type="InterPro" id="IPR035985">
    <property type="entry name" value="Ubiquitin-activating_enz"/>
</dbReference>
<comment type="pathway">
    <text evidence="14">tRNA modification; 5-methoxycarbonylmethyl-2-thiouridine-tRNA biosynthesis.</text>
</comment>
<evidence type="ECO:0000256" key="3">
    <source>
        <dbReference type="ARBA" id="ARBA00022679"/>
    </source>
</evidence>
<keyword evidence="11 14" id="KW-0501">Molybdenum cofactor biosynthesis</keyword>
<sequence length="493" mass="53579">MEVDGRHQRLRQKIASLEQELDDLKSLLTTDVQSSAGEASSTPHVNGGRAADADSSSSSSNTINGASAPSLALEDYKRYGRQMIMPEIGLRGQLRLKDSRVLVIGLGGLGCPAAMYLAGAGVGTMGLMDGDSVELSNLHRQLLHTNGRIGMNKATSAAIGLQAINPSLKYQPFPHNVTSSSLSDIEQQYDLLLDCTDNPASRYLISDLAVAAGIPLISASAMKTDGQLLILNNPPVHDRTSDHRSRIEGSGFCYRCVFPRPPPPETVLSCGESGILGPVVGVMGTLMAVESIKLLSKKHKERVLGDEGKRMLLYSAWGDPPFRTVKLKGKRAGCETCSHPRDKIRADFHRGAIDYVQFCGSKSQADDHDIQRMSASQYADIPSANKNYLIDVRSVTEYEIAHVRESVILPLAEIQQNPAKKLRPFLKMGGDLKQPVVFICRYGNDSQEAVRLARREAALLNEVSGGQLAAEPCDIKGGLKAWREQVDPDFPEY</sequence>
<dbReference type="GO" id="GO:0004792">
    <property type="term" value="F:thiosulfate-cyanide sulfurtransferase activity"/>
    <property type="evidence" value="ECO:0007669"/>
    <property type="project" value="TreeGrafter"/>
</dbReference>
<dbReference type="Pfam" id="PF00581">
    <property type="entry name" value="Rhodanese"/>
    <property type="match status" value="1"/>
</dbReference>
<evidence type="ECO:0000313" key="19">
    <source>
        <dbReference type="Proteomes" id="UP001161017"/>
    </source>
</evidence>
<dbReference type="FunFam" id="3.40.50.720:FF:000033">
    <property type="entry name" value="Adenylyltransferase and sulfurtransferase MOCS3"/>
    <property type="match status" value="1"/>
</dbReference>
<dbReference type="GO" id="GO:0032447">
    <property type="term" value="P:protein urmylation"/>
    <property type="evidence" value="ECO:0007669"/>
    <property type="project" value="TreeGrafter"/>
</dbReference>
<reference evidence="18" key="1">
    <citation type="journal article" date="2023" name="Genome Biol. Evol.">
        <title>First Whole Genome Sequence and Flow Cytometry Genome Size Data for the Lichen-Forming Fungus Ramalina farinacea (Ascomycota).</title>
        <authorList>
            <person name="Llewellyn T."/>
            <person name="Mian S."/>
            <person name="Hill R."/>
            <person name="Leitch I.J."/>
            <person name="Gaya E."/>
        </authorList>
    </citation>
    <scope>NUCLEOTIDE SEQUENCE</scope>
    <source>
        <strain evidence="18">LIQ254RAFAR</strain>
    </source>
</reference>
<keyword evidence="8" id="KW-0833">Ubl conjugation pathway</keyword>
<dbReference type="CDD" id="cd00757">
    <property type="entry name" value="ThiF_MoeB_HesA_family"/>
    <property type="match status" value="1"/>
</dbReference>
<dbReference type="SUPFAM" id="SSF69572">
    <property type="entry name" value="Activating enzymes of the ubiquitin-like proteins"/>
    <property type="match status" value="1"/>
</dbReference>
<dbReference type="InterPro" id="IPR028885">
    <property type="entry name" value="MOCS3/Uba4"/>
</dbReference>
<dbReference type="InterPro" id="IPR001763">
    <property type="entry name" value="Rhodanese-like_dom"/>
</dbReference>
<keyword evidence="2 14" id="KW-0963">Cytoplasm</keyword>
<comment type="function">
    <text evidence="14">Plays a central role in 2-thiolation of mcm(5)S(2)U at tRNA wobble positions of cytosolic tRNA(Lys), tRNA(Glu) and tRNA(Gln). Also essential during biosynthesis of the molybdenum cofactor. Acts by mediating the C-terminal thiocarboxylation of sulfur carriers urm1 and MOCS2A. Its N-terminus first activates urm1 and MOCS2A as acyl-adenylates (-COAMP), then the persulfide sulfur on the catalytic cysteine is transferred to urm1 and MOCS2A to form thiocarboxylation (-COSH) of their C-terminus. The reaction probably involves hydrogen sulfide that is generated from the persulfide intermediate and that acts as nucleophile towards urm1 and MOCS2A. Subsequently, a transient disulfide bond is formed. Does not use thiosulfate as sulfur donor; nfs1 probably acting as a sulfur donor for thiocarboxylation reactions.</text>
</comment>
<evidence type="ECO:0000256" key="5">
    <source>
        <dbReference type="ARBA" id="ARBA00022695"/>
    </source>
</evidence>
<gene>
    <name evidence="14" type="primary">uba4</name>
    <name evidence="14" type="synonym">cnxF</name>
    <name evidence="18" type="ORF">OHK93_005297</name>
</gene>
<keyword evidence="5" id="KW-0548">Nucleotidyltransferase</keyword>
<dbReference type="AlphaFoldDB" id="A0AA43QWD1"/>
<dbReference type="GO" id="GO:0006777">
    <property type="term" value="P:Mo-molybdopterin cofactor biosynthetic process"/>
    <property type="evidence" value="ECO:0007669"/>
    <property type="project" value="UniProtKB-UniRule"/>
</dbReference>